<keyword evidence="13" id="KW-0808">Transferase</keyword>
<dbReference type="SUPFAM" id="SSF47384">
    <property type="entry name" value="Homodimeric domain of signal transducing histidine kinase"/>
    <property type="match status" value="1"/>
</dbReference>
<feature type="coiled-coil region" evidence="6">
    <location>
        <begin position="699"/>
        <end position="747"/>
    </location>
</feature>
<keyword evidence="4" id="KW-0378">Hydrolase</keyword>
<dbReference type="RefSeq" id="WP_089160709.1">
    <property type="nucleotide sequence ID" value="NZ_MTHB01000063.1"/>
</dbReference>
<dbReference type="EC" id="2.7.13.3" evidence="2"/>
<dbReference type="NCBIfam" id="TIGR00229">
    <property type="entry name" value="sensory_box"/>
    <property type="match status" value="1"/>
</dbReference>
<evidence type="ECO:0000256" key="2">
    <source>
        <dbReference type="ARBA" id="ARBA00012438"/>
    </source>
</evidence>
<feature type="domain" description="CheR-type methyltransferase" evidence="12">
    <location>
        <begin position="246"/>
        <end position="506"/>
    </location>
</feature>
<dbReference type="SUPFAM" id="SSF53335">
    <property type="entry name" value="S-adenosyl-L-methionine-dependent methyltransferases"/>
    <property type="match status" value="1"/>
</dbReference>
<dbReference type="SMART" id="SM00388">
    <property type="entry name" value="HisKA"/>
    <property type="match status" value="1"/>
</dbReference>
<dbReference type="InterPro" id="IPR035965">
    <property type="entry name" value="PAS-like_dom_sf"/>
</dbReference>
<dbReference type="SUPFAM" id="SSF55785">
    <property type="entry name" value="PYP-like sensor domain (PAS domain)"/>
    <property type="match status" value="3"/>
</dbReference>
<feature type="active site" evidence="4">
    <location>
        <position position="34"/>
    </location>
</feature>
<feature type="domain" description="PAC" evidence="10">
    <location>
        <begin position="828"/>
        <end position="878"/>
    </location>
</feature>
<dbReference type="InterPro" id="IPR011006">
    <property type="entry name" value="CheY-like_superfamily"/>
</dbReference>
<dbReference type="CDD" id="cd16434">
    <property type="entry name" value="CheB-CheR_fusion"/>
    <property type="match status" value="1"/>
</dbReference>
<dbReference type="Gene3D" id="3.40.50.180">
    <property type="entry name" value="Methylesterase CheB, C-terminal domain"/>
    <property type="match status" value="1"/>
</dbReference>
<dbReference type="InterPro" id="IPR036890">
    <property type="entry name" value="HATPase_C_sf"/>
</dbReference>
<dbReference type="InterPro" id="IPR036097">
    <property type="entry name" value="HisK_dim/P_sf"/>
</dbReference>
<dbReference type="Pfam" id="PF13426">
    <property type="entry name" value="PAS_9"/>
    <property type="match status" value="2"/>
</dbReference>
<evidence type="ECO:0000259" key="11">
    <source>
        <dbReference type="PROSITE" id="PS50122"/>
    </source>
</evidence>
<dbReference type="OrthoDB" id="9816309at2"/>
<evidence type="ECO:0000259" key="7">
    <source>
        <dbReference type="PROSITE" id="PS50109"/>
    </source>
</evidence>
<keyword evidence="5" id="KW-0597">Phosphoprotein</keyword>
<comment type="caution">
    <text evidence="13">The sequence shown here is derived from an EMBL/GenBank/DDBJ whole genome shotgun (WGS) entry which is preliminary data.</text>
</comment>
<feature type="domain" description="PAS" evidence="9">
    <location>
        <begin position="879"/>
        <end position="937"/>
    </location>
</feature>
<feature type="active site" evidence="4">
    <location>
        <position position="153"/>
    </location>
</feature>
<dbReference type="Gene3D" id="3.30.450.20">
    <property type="entry name" value="PAS domain"/>
    <property type="match status" value="2"/>
</dbReference>
<evidence type="ECO:0000256" key="4">
    <source>
        <dbReference type="PROSITE-ProRule" id="PRU00050"/>
    </source>
</evidence>
<evidence type="ECO:0000256" key="1">
    <source>
        <dbReference type="ARBA" id="ARBA00000085"/>
    </source>
</evidence>
<evidence type="ECO:0000313" key="14">
    <source>
        <dbReference type="Proteomes" id="UP000214720"/>
    </source>
</evidence>
<name>A0A226X5S3_CABSO</name>
<dbReference type="Proteomes" id="UP000214720">
    <property type="component" value="Unassembled WGS sequence"/>
</dbReference>
<dbReference type="GO" id="GO:0032259">
    <property type="term" value="P:methylation"/>
    <property type="evidence" value="ECO:0007669"/>
    <property type="project" value="UniProtKB-KW"/>
</dbReference>
<dbReference type="SMART" id="SM00448">
    <property type="entry name" value="REC"/>
    <property type="match status" value="1"/>
</dbReference>
<accession>A0A226X5S3</accession>
<dbReference type="Gene3D" id="3.40.50.150">
    <property type="entry name" value="Vaccinia Virus protein VP39"/>
    <property type="match status" value="1"/>
</dbReference>
<feature type="active site" evidence="4">
    <location>
        <position position="61"/>
    </location>
</feature>
<keyword evidence="3 4" id="KW-0145">Chemotaxis</keyword>
<dbReference type="InterPro" id="IPR000014">
    <property type="entry name" value="PAS"/>
</dbReference>
<dbReference type="CDD" id="cd00075">
    <property type="entry name" value="HATPase"/>
    <property type="match status" value="1"/>
</dbReference>
<evidence type="ECO:0000313" key="13">
    <source>
        <dbReference type="EMBL" id="OXC78489.1"/>
    </source>
</evidence>
<feature type="modified residue" description="4-aspartylphosphate" evidence="5">
    <location>
        <position position="1319"/>
    </location>
</feature>
<dbReference type="InterPro" id="IPR022642">
    <property type="entry name" value="CheR_C"/>
</dbReference>
<feature type="domain" description="CheB-type methylesterase" evidence="11">
    <location>
        <begin position="19"/>
        <end position="211"/>
    </location>
</feature>
<evidence type="ECO:0000259" key="10">
    <source>
        <dbReference type="PROSITE" id="PS50113"/>
    </source>
</evidence>
<evidence type="ECO:0000259" key="12">
    <source>
        <dbReference type="PROSITE" id="PS50123"/>
    </source>
</evidence>
<dbReference type="PANTHER" id="PTHR24422">
    <property type="entry name" value="CHEMOTAXIS PROTEIN METHYLTRANSFERASE"/>
    <property type="match status" value="1"/>
</dbReference>
<dbReference type="GO" id="GO:0000156">
    <property type="term" value="F:phosphorelay response regulator activity"/>
    <property type="evidence" value="ECO:0007669"/>
    <property type="project" value="InterPro"/>
</dbReference>
<evidence type="ECO:0000256" key="3">
    <source>
        <dbReference type="ARBA" id="ARBA00022500"/>
    </source>
</evidence>
<comment type="catalytic activity">
    <reaction evidence="1">
        <text>ATP + protein L-histidine = ADP + protein N-phospho-L-histidine.</text>
        <dbReference type="EC" id="2.7.13.3"/>
    </reaction>
</comment>
<evidence type="ECO:0000256" key="5">
    <source>
        <dbReference type="PROSITE-ProRule" id="PRU00169"/>
    </source>
</evidence>
<dbReference type="CDD" id="cd00130">
    <property type="entry name" value="PAS"/>
    <property type="match status" value="2"/>
</dbReference>
<dbReference type="PANTHER" id="PTHR24422:SF27">
    <property type="entry name" value="PROTEIN-GLUTAMATE O-METHYLTRANSFERASE"/>
    <property type="match status" value="1"/>
</dbReference>
<dbReference type="SMART" id="SM00138">
    <property type="entry name" value="MeTrc"/>
    <property type="match status" value="1"/>
</dbReference>
<dbReference type="SUPFAM" id="SSF55874">
    <property type="entry name" value="ATPase domain of HSP90 chaperone/DNA topoisomerase II/histidine kinase"/>
    <property type="match status" value="1"/>
</dbReference>
<dbReference type="CDD" id="cd17580">
    <property type="entry name" value="REC_2_DhkD-like"/>
    <property type="match status" value="1"/>
</dbReference>
<dbReference type="Pfam" id="PF01339">
    <property type="entry name" value="CheB_methylest"/>
    <property type="match status" value="1"/>
</dbReference>
<dbReference type="Gene3D" id="1.10.287.130">
    <property type="match status" value="1"/>
</dbReference>
<evidence type="ECO:0000259" key="9">
    <source>
        <dbReference type="PROSITE" id="PS50112"/>
    </source>
</evidence>
<dbReference type="Pfam" id="PF03705">
    <property type="entry name" value="CheR_N"/>
    <property type="match status" value="1"/>
</dbReference>
<dbReference type="EMBL" id="MTHB01000063">
    <property type="protein sequence ID" value="OXC78489.1"/>
    <property type="molecule type" value="Genomic_DNA"/>
</dbReference>
<dbReference type="GO" id="GO:0000155">
    <property type="term" value="F:phosphorelay sensor kinase activity"/>
    <property type="evidence" value="ECO:0007669"/>
    <property type="project" value="InterPro"/>
</dbReference>
<dbReference type="InterPro" id="IPR000780">
    <property type="entry name" value="CheR_MeTrfase"/>
</dbReference>
<dbReference type="SUPFAM" id="SSF52172">
    <property type="entry name" value="CheY-like"/>
    <property type="match status" value="1"/>
</dbReference>
<dbReference type="GO" id="GO:0006935">
    <property type="term" value="P:chemotaxis"/>
    <property type="evidence" value="ECO:0007669"/>
    <property type="project" value="UniProtKB-UniRule"/>
</dbReference>
<dbReference type="InterPro" id="IPR000700">
    <property type="entry name" value="PAS-assoc_C"/>
</dbReference>
<dbReference type="Gene3D" id="3.40.50.2300">
    <property type="match status" value="1"/>
</dbReference>
<dbReference type="CDD" id="cd00082">
    <property type="entry name" value="HisKA"/>
    <property type="match status" value="1"/>
</dbReference>
<dbReference type="InterPro" id="IPR003594">
    <property type="entry name" value="HATPase_dom"/>
</dbReference>
<feature type="domain" description="Histidine kinase" evidence="7">
    <location>
        <begin position="1029"/>
        <end position="1249"/>
    </location>
</feature>
<keyword evidence="6" id="KW-0175">Coiled coil</keyword>
<reference evidence="14" key="1">
    <citation type="submission" date="2017-01" db="EMBL/GenBank/DDBJ databases">
        <title>Genome Analysis of Deinococcus marmoris KOPRI26562.</title>
        <authorList>
            <person name="Kim J.H."/>
            <person name="Oh H.-M."/>
        </authorList>
    </citation>
    <scope>NUCLEOTIDE SEQUENCE [LARGE SCALE GENOMIC DNA]</scope>
    <source>
        <strain evidence="14">PAMC 26633</strain>
    </source>
</reference>
<dbReference type="SMART" id="SM00387">
    <property type="entry name" value="HATPase_c"/>
    <property type="match status" value="1"/>
</dbReference>
<dbReference type="Pfam" id="PF00512">
    <property type="entry name" value="HisKA"/>
    <property type="match status" value="1"/>
</dbReference>
<dbReference type="PROSITE" id="PS50110">
    <property type="entry name" value="RESPONSE_REGULATORY"/>
    <property type="match status" value="1"/>
</dbReference>
<proteinExistence type="predicted"/>
<gene>
    <name evidence="13" type="ORF">BSU04_12125</name>
</gene>
<dbReference type="InterPro" id="IPR000673">
    <property type="entry name" value="Sig_transdc_resp-reg_Me-estase"/>
</dbReference>
<dbReference type="PRINTS" id="PR00996">
    <property type="entry name" value="CHERMTFRASE"/>
</dbReference>
<dbReference type="Pfam" id="PF02518">
    <property type="entry name" value="HATPase_c"/>
    <property type="match status" value="1"/>
</dbReference>
<dbReference type="PROSITE" id="PS50109">
    <property type="entry name" value="HIS_KIN"/>
    <property type="match status" value="1"/>
</dbReference>
<dbReference type="InterPro" id="IPR003661">
    <property type="entry name" value="HisK_dim/P_dom"/>
</dbReference>
<dbReference type="GO" id="GO:0008757">
    <property type="term" value="F:S-adenosylmethionine-dependent methyltransferase activity"/>
    <property type="evidence" value="ECO:0007669"/>
    <property type="project" value="InterPro"/>
</dbReference>
<dbReference type="InterPro" id="IPR035909">
    <property type="entry name" value="CheB_C"/>
</dbReference>
<dbReference type="PROSITE" id="PS50112">
    <property type="entry name" value="PAS"/>
    <property type="match status" value="1"/>
</dbReference>
<dbReference type="InterPro" id="IPR005467">
    <property type="entry name" value="His_kinase_dom"/>
</dbReference>
<keyword evidence="13" id="KW-0489">Methyltransferase</keyword>
<protein>
    <recommendedName>
        <fullName evidence="2">histidine kinase</fullName>
        <ecNumber evidence="2">2.7.13.3</ecNumber>
    </recommendedName>
</protein>
<dbReference type="Gene3D" id="3.30.565.10">
    <property type="entry name" value="Histidine kinase-like ATPase, C-terminal domain"/>
    <property type="match status" value="1"/>
</dbReference>
<dbReference type="InterPro" id="IPR050903">
    <property type="entry name" value="Bact_Chemotaxis_MeTrfase"/>
</dbReference>
<dbReference type="SUPFAM" id="SSF47757">
    <property type="entry name" value="Chemotaxis receptor methyltransferase CheR, N-terminal domain"/>
    <property type="match status" value="1"/>
</dbReference>
<dbReference type="Pfam" id="PF00072">
    <property type="entry name" value="Response_reg"/>
    <property type="match status" value="1"/>
</dbReference>
<organism evidence="13 14">
    <name type="scientific">Caballeronia sordidicola</name>
    <name type="common">Burkholderia sordidicola</name>
    <dbReference type="NCBI Taxonomy" id="196367"/>
    <lineage>
        <taxon>Bacteria</taxon>
        <taxon>Pseudomonadati</taxon>
        <taxon>Pseudomonadota</taxon>
        <taxon>Betaproteobacteria</taxon>
        <taxon>Burkholderiales</taxon>
        <taxon>Burkholderiaceae</taxon>
        <taxon>Caballeronia</taxon>
    </lineage>
</organism>
<dbReference type="GO" id="GO:0005737">
    <property type="term" value="C:cytoplasm"/>
    <property type="evidence" value="ECO:0007669"/>
    <property type="project" value="InterPro"/>
</dbReference>
<dbReference type="InterPro" id="IPR029063">
    <property type="entry name" value="SAM-dependent_MTases_sf"/>
</dbReference>
<evidence type="ECO:0000259" key="8">
    <source>
        <dbReference type="PROSITE" id="PS50110"/>
    </source>
</evidence>
<dbReference type="PROSITE" id="PS50113">
    <property type="entry name" value="PAC"/>
    <property type="match status" value="1"/>
</dbReference>
<dbReference type="InterPro" id="IPR001789">
    <property type="entry name" value="Sig_transdc_resp-reg_receiver"/>
</dbReference>
<dbReference type="GO" id="GO:0008984">
    <property type="term" value="F:protein-glutamate methylesterase activity"/>
    <property type="evidence" value="ECO:0007669"/>
    <property type="project" value="InterPro"/>
</dbReference>
<evidence type="ECO:0000256" key="6">
    <source>
        <dbReference type="SAM" id="Coils"/>
    </source>
</evidence>
<dbReference type="Pfam" id="PF01739">
    <property type="entry name" value="CheR"/>
    <property type="match status" value="1"/>
</dbReference>
<dbReference type="SUPFAM" id="SSF52738">
    <property type="entry name" value="Methylesterase CheB, C-terminal domain"/>
    <property type="match status" value="1"/>
</dbReference>
<dbReference type="PROSITE" id="PS50123">
    <property type="entry name" value="CHER"/>
    <property type="match status" value="1"/>
</dbReference>
<feature type="domain" description="Response regulatory" evidence="8">
    <location>
        <begin position="1270"/>
        <end position="1386"/>
    </location>
</feature>
<dbReference type="InterPro" id="IPR022641">
    <property type="entry name" value="CheR_N"/>
</dbReference>
<dbReference type="PROSITE" id="PS50122">
    <property type="entry name" value="CHEB"/>
    <property type="match status" value="1"/>
</dbReference>
<dbReference type="Pfam" id="PF13596">
    <property type="entry name" value="PAS_10"/>
    <property type="match status" value="1"/>
</dbReference>
<sequence length="1388" mass="151966">MTISKPPGVRIISSSQSLPNPDPVDFPIVGIGASAGGIQALMRLLQGMPADGGMAFVAVLHISPNHASHVDEVLRRSVSMPVVQVFGTTPIEKNTVYLISPSNDLSLADGCLHVVPSDPARRRPVAIDLFFRSLADAHRARSISIILSGMGSDGSLGIARIKEQNGINIVQDPMDAEFDEMPRNALATGFVDIVLAVERMPARLIELRDNARVMKALHAADDSPLDEPGIESGIDPAVPDADIDVLQALLTILRIRTGHDFRHYKRGTVMRRIERRLQVNGVADLIGYKRFIETHPEETTALLKDMLIGVTNFFRDRKSFDALAQQVVSNLFTVRPLDEPVRAWSAGCSTGEEPYSLAMLLSEHGPAHGKFPLIQVFATDVDASAIETARAGVYAGSIVADVSPKRLSRFFMKPGGRYQVSKELRQKVVFAIHNILSDPSFSGMDLISCRNLLIYLDRTVQRQVLETFHFALRPGGFLFLGGSESIEIASDLFEQVDKRNHIYQSKRMGTRAMPPLALIRPAIFDVPRRPGLGRETPASLAALRQRVFERYAPPNVTVDCDGAILHMSDHAGRFLQYVSGEPSRNLLTLVNPELRVELRNALHRVLRDGDSVVSRRVRFSRGETSSFVNISARLFKDDGSGEDVIVVFFDEIENEIAGQQVVPVSDASACAGADADKLIDLEHDLHRAQTQMHSSMEDASAFAEELMASNEELQAINEELRSTTEELEAGKEELQSVNEELVTANLELSDTVAETAKANDDLRNLISSTGIATVFVDREMRIKRYTPPAVGLFKLIASDIGRPLPDLTHRLDYPQMAADARAAFDTLTFTEREIRTDQGEWFLARVLPYRTADDQIDGAVITLIDITARRAAEAAVRSSEERLRLAAVTTNDYAIIVLDMDGLIVTWNGGAQRIFGYAASEVRGQPLDLIFLPDDLEACVPLLERQRATLAGRVEDERWHVRSDGTEIYCSGVTTPIESDQFRGYAKIARDVTNKTGVESQKQLALTLERAIRAQSEAANRLKDEFFSVLSHELKNPLNLIHVKAELLTRLPDARDISSVQDAADAIQRAVEGQAKIIDDLLDLSRVRTGKLALRFVPVEVASVLHAVVAASAADAQAGEIALSVTGTDAAVMIHADAERVEQMVWNLVRNALKFTPPGGWVRIALSRQGGFVCVEVADTGQGIDPGFLPRIFEMFSQADGGGRRDRGGLGIGLSLVKQLAELHGGHIEAESAGQGQGARFRLWLPENAPSLPVQAPREYVDPGILRGLRVLLVDDSIDALEAFRTLLEMEGARVRAEPSAEQALEAMAQQEFDVVLSDIGMPAMNGYEMIEQMRKAPRTARLPALALTGFGREQDVTRALAAGFDGHLSKPVSLNGLVAAIARSLPR</sequence>
<dbReference type="SMART" id="SM00091">
    <property type="entry name" value="PAS"/>
    <property type="match status" value="3"/>
</dbReference>